<feature type="compositionally biased region" description="Polar residues" evidence="1">
    <location>
        <begin position="47"/>
        <end position="56"/>
    </location>
</feature>
<evidence type="ECO:0000313" key="3">
    <source>
        <dbReference type="Proteomes" id="UP000000724"/>
    </source>
</evidence>
<dbReference type="AlphaFoldDB" id="B6HIT6"/>
<evidence type="ECO:0000313" key="2">
    <source>
        <dbReference type="EMBL" id="CAP95057.1"/>
    </source>
</evidence>
<accession>B6HIT6</accession>
<keyword evidence="3" id="KW-1185">Reference proteome</keyword>
<name>B6HIT6_PENRW</name>
<dbReference type="HOGENOM" id="CLU_733850_0_0_1"/>
<feature type="region of interest" description="Disordered" evidence="1">
    <location>
        <begin position="127"/>
        <end position="222"/>
    </location>
</feature>
<dbReference type="OrthoDB" id="5386625at2759"/>
<dbReference type="Proteomes" id="UP000000724">
    <property type="component" value="Contig Pc00c21"/>
</dbReference>
<protein>
    <submittedName>
        <fullName evidence="2">Uncharacterized protein</fullName>
    </submittedName>
</protein>
<dbReference type="STRING" id="500485.B6HIT6"/>
<gene>
    <name evidence="2" type="ORF">Pc21g01600</name>
    <name evidence="2" type="ORF">PCH_Pc21g01600</name>
</gene>
<organism evidence="2 3">
    <name type="scientific">Penicillium rubens (strain ATCC 28089 / DSM 1075 / NRRL 1951 / Wisconsin 54-1255)</name>
    <name type="common">Penicillium chrysogenum</name>
    <dbReference type="NCBI Taxonomy" id="500485"/>
    <lineage>
        <taxon>Eukaryota</taxon>
        <taxon>Fungi</taxon>
        <taxon>Dikarya</taxon>
        <taxon>Ascomycota</taxon>
        <taxon>Pezizomycotina</taxon>
        <taxon>Eurotiomycetes</taxon>
        <taxon>Eurotiomycetidae</taxon>
        <taxon>Eurotiales</taxon>
        <taxon>Aspergillaceae</taxon>
        <taxon>Penicillium</taxon>
        <taxon>Penicillium chrysogenum species complex</taxon>
    </lineage>
</organism>
<sequence length="377" mass="42559">MQYQYLRKISTCVGVRRDLTGAGRDKVDPFEPSLLPTEDASHKKRPLSQSDQFDTTRSVDEVLARDRNPVLNKRVKPLAVNKNAQNRQTSLSFAKTNNVDLNNVEQTATPRQTWRLETMVRAPQKANQMEEAMVKAPQKANQKKQSKVKAREKADHKEQSNAKASQRAGEKKQPVLDGFQGFFTKAPVPTSSGQSVETPFLKSDKGSKSCNDGWESDWESDVDKRDDTSLMVDNDDELISDNKVTQPQQRHRALTVNSLRRSERSSYSFRNGLTLLSRVNVDFLAGLFASAISIEVQALFEKETFSVDDLCHLPKAGFEKRPGIYLGFVVEAEHDDSTITLALYVGSSICIRVRVYGHQQPYTWERHKCWGGHVLIT</sequence>
<dbReference type="VEuPathDB" id="FungiDB:PCH_Pc21g01600"/>
<dbReference type="OMA" id="YVGSSIC"/>
<proteinExistence type="predicted"/>
<feature type="region of interest" description="Disordered" evidence="1">
    <location>
        <begin position="21"/>
        <end position="59"/>
    </location>
</feature>
<dbReference type="EMBL" id="AM920436">
    <property type="protein sequence ID" value="CAP95057.1"/>
    <property type="molecule type" value="Genomic_DNA"/>
</dbReference>
<evidence type="ECO:0000256" key="1">
    <source>
        <dbReference type="SAM" id="MobiDB-lite"/>
    </source>
</evidence>
<feature type="compositionally biased region" description="Basic and acidic residues" evidence="1">
    <location>
        <begin position="149"/>
        <end position="160"/>
    </location>
</feature>
<reference evidence="2 3" key="1">
    <citation type="journal article" date="2008" name="Nat. Biotechnol.">
        <title>Genome sequencing and analysis of the filamentous fungus Penicillium chrysogenum.</title>
        <authorList>
            <person name="van den Berg M.A."/>
            <person name="Albang R."/>
            <person name="Albermann K."/>
            <person name="Badger J.H."/>
            <person name="Daran J.-M."/>
            <person name="Driessen A.J.M."/>
            <person name="Garcia-Estrada C."/>
            <person name="Fedorova N.D."/>
            <person name="Harris D.M."/>
            <person name="Heijne W.H.M."/>
            <person name="Joardar V.S."/>
            <person name="Kiel J.A.K.W."/>
            <person name="Kovalchuk A."/>
            <person name="Martin J.F."/>
            <person name="Nierman W.C."/>
            <person name="Nijland J.G."/>
            <person name="Pronk J.T."/>
            <person name="Roubos J.A."/>
            <person name="van der Klei I.J."/>
            <person name="van Peij N.N.M.E."/>
            <person name="Veenhuis M."/>
            <person name="von Doehren H."/>
            <person name="Wagner C."/>
            <person name="Wortman J.R."/>
            <person name="Bovenberg R.A.L."/>
        </authorList>
    </citation>
    <scope>NUCLEOTIDE SEQUENCE [LARGE SCALE GENOMIC DNA]</scope>
    <source>
        <strain evidence="3">ATCC 28089 / DSM 1075 / NRRL 1951 / Wisconsin 54-1255</strain>
    </source>
</reference>